<dbReference type="Proteomes" id="UP000256964">
    <property type="component" value="Unassembled WGS sequence"/>
</dbReference>
<name>A0A371CWN6_9APHY</name>
<dbReference type="InterPro" id="IPR009784">
    <property type="entry name" value="DUF1349"/>
</dbReference>
<dbReference type="AlphaFoldDB" id="A0A371CWN6"/>
<dbReference type="Pfam" id="PF07081">
    <property type="entry name" value="DUF1349"/>
    <property type="match status" value="1"/>
</dbReference>
<proteinExistence type="predicted"/>
<keyword evidence="2" id="KW-1185">Reference proteome</keyword>
<dbReference type="STRING" id="139420.A0A371CWN6"/>
<reference evidence="1 2" key="1">
    <citation type="journal article" date="2018" name="Biotechnol. Biofuels">
        <title>Integrative visual omics of the white-rot fungus Polyporus brumalis exposes the biotechnological potential of its oxidative enzymes for delignifying raw plant biomass.</title>
        <authorList>
            <person name="Miyauchi S."/>
            <person name="Rancon A."/>
            <person name="Drula E."/>
            <person name="Hage H."/>
            <person name="Chaduli D."/>
            <person name="Favel A."/>
            <person name="Grisel S."/>
            <person name="Henrissat B."/>
            <person name="Herpoel-Gimbert I."/>
            <person name="Ruiz-Duenas F.J."/>
            <person name="Chevret D."/>
            <person name="Hainaut M."/>
            <person name="Lin J."/>
            <person name="Wang M."/>
            <person name="Pangilinan J."/>
            <person name="Lipzen A."/>
            <person name="Lesage-Meessen L."/>
            <person name="Navarro D."/>
            <person name="Riley R."/>
            <person name="Grigoriev I.V."/>
            <person name="Zhou S."/>
            <person name="Raouche S."/>
            <person name="Rosso M.N."/>
        </authorList>
    </citation>
    <scope>NUCLEOTIDE SEQUENCE [LARGE SCALE GENOMIC DNA]</scope>
    <source>
        <strain evidence="1 2">BRFM 1820</strain>
    </source>
</reference>
<dbReference type="OrthoDB" id="42525at2759"/>
<dbReference type="PANTHER" id="PTHR35332:SF2">
    <property type="entry name" value="REGULATION OF ENOLASE PROTEIN 1"/>
    <property type="match status" value="1"/>
</dbReference>
<evidence type="ECO:0008006" key="3">
    <source>
        <dbReference type="Google" id="ProtNLM"/>
    </source>
</evidence>
<dbReference type="Gene3D" id="2.60.120.200">
    <property type="match status" value="1"/>
</dbReference>
<sequence>MTGEFTIVAPPSTDIWRKPPSTDSFNAPTRALLPSAIPLRSFLRARITFSASWTTRYDQGGLLLHLKHPTQPNDRWLKTGVEFYQGRVFLSTVATQTYSDWSIAPPADAGNPKVTIEVRREGDELGTSLWVYEIVKGADGEVERRPLREVTWFFAEEEGWEIEVQAMAARPAKESVDGGSEGLAVTFDGVEVDVA</sequence>
<gene>
    <name evidence="1" type="ORF">OH76DRAFT_1408927</name>
</gene>
<evidence type="ECO:0000313" key="2">
    <source>
        <dbReference type="Proteomes" id="UP000256964"/>
    </source>
</evidence>
<accession>A0A371CWN6</accession>
<protein>
    <recommendedName>
        <fullName evidence="3">DUF1349-domain-containing protein</fullName>
    </recommendedName>
</protein>
<evidence type="ECO:0000313" key="1">
    <source>
        <dbReference type="EMBL" id="RDX44680.1"/>
    </source>
</evidence>
<dbReference type="PANTHER" id="PTHR35332">
    <property type="entry name" value="REGULATION OF ENOLASE PROTEIN 1"/>
    <property type="match status" value="1"/>
</dbReference>
<dbReference type="EMBL" id="KZ857447">
    <property type="protein sequence ID" value="RDX44680.1"/>
    <property type="molecule type" value="Genomic_DNA"/>
</dbReference>
<organism evidence="1 2">
    <name type="scientific">Lentinus brumalis</name>
    <dbReference type="NCBI Taxonomy" id="2498619"/>
    <lineage>
        <taxon>Eukaryota</taxon>
        <taxon>Fungi</taxon>
        <taxon>Dikarya</taxon>
        <taxon>Basidiomycota</taxon>
        <taxon>Agaricomycotina</taxon>
        <taxon>Agaricomycetes</taxon>
        <taxon>Polyporales</taxon>
        <taxon>Polyporaceae</taxon>
        <taxon>Lentinus</taxon>
    </lineage>
</organism>